<dbReference type="EMBL" id="JAJEPU010000070">
    <property type="protein sequence ID" value="MCC2165964.1"/>
    <property type="molecule type" value="Genomic_DNA"/>
</dbReference>
<dbReference type="NCBIfam" id="TIGR00254">
    <property type="entry name" value="GGDEF"/>
    <property type="match status" value="1"/>
</dbReference>
<evidence type="ECO:0000259" key="2">
    <source>
        <dbReference type="PROSITE" id="PS50887"/>
    </source>
</evidence>
<dbReference type="SUPFAM" id="SSF55073">
    <property type="entry name" value="Nucleotide cyclase"/>
    <property type="match status" value="1"/>
</dbReference>
<sequence length="447" mass="50117">MAGKVKIRIVSNCSIVITIILAALCIIISLFGLQKYAVLCNATQEYISCEKAVKQLQTGSDNLTKQVRLAAMTGEQEYIDAYFEEANVTKSRENAIDSLTQIESNSEAISALQDALADSVHLMQTEYYAMRLVEEAIDADPSTWSKELQAVILSSEDEALSKENKLSRAQSLVVSINYENAKEEISSEVDASLNTLMQEIWDKQHVAAVIFSHVYRNLIVCVIIFAVIMLLTGLIMLFWIAKPLLHYNESIKHGTIFPIHGANELQVLAETYNKIYQENEERELLMKRQAEHDPLTELLNRGSFDRILNLYESDHNNFALILVDIDTFKSVNDTYGHATGDLILKKVATLLRSAFRTIDYVCRIGGDEFAIIMVDMTSNLSYTITDKINDVNRQLANPDPEEGVPAVSLSAGIAFTDRDNPGNSLFKDADHALYYTKEHGRNGCTFY</sequence>
<dbReference type="CDD" id="cd01949">
    <property type="entry name" value="GGDEF"/>
    <property type="match status" value="1"/>
</dbReference>
<dbReference type="InterPro" id="IPR043128">
    <property type="entry name" value="Rev_trsase/Diguanyl_cyclase"/>
</dbReference>
<reference evidence="3" key="1">
    <citation type="submission" date="2021-10" db="EMBL/GenBank/DDBJ databases">
        <title>Anaerobic single-cell dispensing facilitates the cultivation of human gut bacteria.</title>
        <authorList>
            <person name="Afrizal A."/>
        </authorList>
    </citation>
    <scope>NUCLEOTIDE SEQUENCE</scope>
    <source>
        <strain evidence="3">CLA-AA-H274</strain>
    </source>
</reference>
<name>A0AAE3DL19_9FIRM</name>
<dbReference type="GO" id="GO:0005886">
    <property type="term" value="C:plasma membrane"/>
    <property type="evidence" value="ECO:0007669"/>
    <property type="project" value="TreeGrafter"/>
</dbReference>
<feature type="transmembrane region" description="Helical" evidence="1">
    <location>
        <begin position="12"/>
        <end position="33"/>
    </location>
</feature>
<dbReference type="PANTHER" id="PTHR45138">
    <property type="entry name" value="REGULATORY COMPONENTS OF SENSORY TRANSDUCTION SYSTEM"/>
    <property type="match status" value="1"/>
</dbReference>
<gene>
    <name evidence="3" type="ORF">LKD32_14020</name>
</gene>
<dbReference type="GO" id="GO:0052621">
    <property type="term" value="F:diguanylate cyclase activity"/>
    <property type="evidence" value="ECO:0007669"/>
    <property type="project" value="TreeGrafter"/>
</dbReference>
<feature type="transmembrane region" description="Helical" evidence="1">
    <location>
        <begin position="214"/>
        <end position="240"/>
    </location>
</feature>
<keyword evidence="1" id="KW-0472">Membrane</keyword>
<feature type="domain" description="GGDEF" evidence="2">
    <location>
        <begin position="316"/>
        <end position="447"/>
    </location>
</feature>
<dbReference type="FunFam" id="3.30.70.270:FF:000001">
    <property type="entry name" value="Diguanylate cyclase domain protein"/>
    <property type="match status" value="1"/>
</dbReference>
<keyword evidence="1" id="KW-1133">Transmembrane helix</keyword>
<keyword evidence="1" id="KW-0812">Transmembrane</keyword>
<accession>A0AAE3DL19</accession>
<evidence type="ECO:0000313" key="4">
    <source>
        <dbReference type="Proteomes" id="UP001198962"/>
    </source>
</evidence>
<keyword evidence="4" id="KW-1185">Reference proteome</keyword>
<dbReference type="Proteomes" id="UP001198962">
    <property type="component" value="Unassembled WGS sequence"/>
</dbReference>
<proteinExistence type="predicted"/>
<dbReference type="InterPro" id="IPR029787">
    <property type="entry name" value="Nucleotide_cyclase"/>
</dbReference>
<dbReference type="RefSeq" id="WP_308452146.1">
    <property type="nucleotide sequence ID" value="NZ_JAJEPU010000070.1"/>
</dbReference>
<dbReference type="AlphaFoldDB" id="A0AAE3DL19"/>
<evidence type="ECO:0000256" key="1">
    <source>
        <dbReference type="SAM" id="Phobius"/>
    </source>
</evidence>
<dbReference type="InterPro" id="IPR000160">
    <property type="entry name" value="GGDEF_dom"/>
</dbReference>
<dbReference type="SMART" id="SM00267">
    <property type="entry name" value="GGDEF"/>
    <property type="match status" value="1"/>
</dbReference>
<comment type="caution">
    <text evidence="3">The sequence shown here is derived from an EMBL/GenBank/DDBJ whole genome shotgun (WGS) entry which is preliminary data.</text>
</comment>
<protein>
    <submittedName>
        <fullName evidence="3">GGDEF domain-containing protein</fullName>
    </submittedName>
</protein>
<evidence type="ECO:0000313" key="3">
    <source>
        <dbReference type="EMBL" id="MCC2165964.1"/>
    </source>
</evidence>
<dbReference type="Pfam" id="PF00990">
    <property type="entry name" value="GGDEF"/>
    <property type="match status" value="1"/>
</dbReference>
<organism evidence="3 4">
    <name type="scientific">Brotaphodocola catenula</name>
    <dbReference type="NCBI Taxonomy" id="2885361"/>
    <lineage>
        <taxon>Bacteria</taxon>
        <taxon>Bacillati</taxon>
        <taxon>Bacillota</taxon>
        <taxon>Clostridia</taxon>
        <taxon>Lachnospirales</taxon>
        <taxon>Lachnospiraceae</taxon>
        <taxon>Brotaphodocola</taxon>
    </lineage>
</organism>
<dbReference type="GO" id="GO:1902201">
    <property type="term" value="P:negative regulation of bacterial-type flagellum-dependent cell motility"/>
    <property type="evidence" value="ECO:0007669"/>
    <property type="project" value="TreeGrafter"/>
</dbReference>
<dbReference type="Gene3D" id="3.30.70.270">
    <property type="match status" value="1"/>
</dbReference>
<dbReference type="InterPro" id="IPR050469">
    <property type="entry name" value="Diguanylate_Cyclase"/>
</dbReference>
<dbReference type="GO" id="GO:0043709">
    <property type="term" value="P:cell adhesion involved in single-species biofilm formation"/>
    <property type="evidence" value="ECO:0007669"/>
    <property type="project" value="TreeGrafter"/>
</dbReference>
<dbReference type="PROSITE" id="PS50887">
    <property type="entry name" value="GGDEF"/>
    <property type="match status" value="1"/>
</dbReference>
<dbReference type="PANTHER" id="PTHR45138:SF24">
    <property type="entry name" value="DIGUANYLATE CYCLASE DGCC-RELATED"/>
    <property type="match status" value="1"/>
</dbReference>